<evidence type="ECO:0000259" key="3">
    <source>
        <dbReference type="Pfam" id="PF22725"/>
    </source>
</evidence>
<dbReference type="SUPFAM" id="SSF51735">
    <property type="entry name" value="NAD(P)-binding Rossmann-fold domains"/>
    <property type="match status" value="1"/>
</dbReference>
<accession>A0A6B0TZP6</accession>
<dbReference type="Pfam" id="PF01408">
    <property type="entry name" value="GFO_IDH_MocA"/>
    <property type="match status" value="1"/>
</dbReference>
<evidence type="ECO:0000313" key="5">
    <source>
        <dbReference type="Proteomes" id="UP000436016"/>
    </source>
</evidence>
<keyword evidence="5" id="KW-1185">Reference proteome</keyword>
<feature type="domain" description="GFO/IDH/MocA-like oxidoreductase" evidence="3">
    <location>
        <begin position="133"/>
        <end position="292"/>
    </location>
</feature>
<name>A0A6B0TZP6_9RHOB</name>
<dbReference type="Proteomes" id="UP000436016">
    <property type="component" value="Unassembled WGS sequence"/>
</dbReference>
<dbReference type="PANTHER" id="PTHR43377:SF2">
    <property type="entry name" value="BINDING ROSSMANN FOLD OXIDOREDUCTASE, PUTATIVE (AFU_ORTHOLOGUE AFUA_4G00560)-RELATED"/>
    <property type="match status" value="1"/>
</dbReference>
<dbReference type="EMBL" id="WUWG01000007">
    <property type="protein sequence ID" value="MXU66732.1"/>
    <property type="molecule type" value="Genomic_DNA"/>
</dbReference>
<feature type="domain" description="Gfo/Idh/MocA-like oxidoreductase N-terminal" evidence="2">
    <location>
        <begin position="2"/>
        <end position="118"/>
    </location>
</feature>
<dbReference type="InterPro" id="IPR051450">
    <property type="entry name" value="Gfo/Idh/MocA_Oxidoreductases"/>
</dbReference>
<dbReference type="PANTHER" id="PTHR43377">
    <property type="entry name" value="BILIVERDIN REDUCTASE A"/>
    <property type="match status" value="1"/>
</dbReference>
<dbReference type="Gene3D" id="3.30.360.10">
    <property type="entry name" value="Dihydrodipicolinate Reductase, domain 2"/>
    <property type="match status" value="1"/>
</dbReference>
<dbReference type="Gene3D" id="3.40.50.720">
    <property type="entry name" value="NAD(P)-binding Rossmann-like Domain"/>
    <property type="match status" value="1"/>
</dbReference>
<dbReference type="RefSeq" id="WP_160856394.1">
    <property type="nucleotide sequence ID" value="NZ_WUWG01000007.1"/>
</dbReference>
<dbReference type="InterPro" id="IPR000683">
    <property type="entry name" value="Gfo/Idh/MocA-like_OxRdtase_N"/>
</dbReference>
<feature type="compositionally biased region" description="Basic and acidic residues" evidence="1">
    <location>
        <begin position="216"/>
        <end position="233"/>
    </location>
</feature>
<feature type="region of interest" description="Disordered" evidence="1">
    <location>
        <begin position="211"/>
        <end position="233"/>
    </location>
</feature>
<evidence type="ECO:0000259" key="2">
    <source>
        <dbReference type="Pfam" id="PF01408"/>
    </source>
</evidence>
<dbReference type="InterPro" id="IPR036291">
    <property type="entry name" value="NAD(P)-bd_dom_sf"/>
</dbReference>
<dbReference type="InterPro" id="IPR055170">
    <property type="entry name" value="GFO_IDH_MocA-like_dom"/>
</dbReference>
<gene>
    <name evidence="4" type="ORF">GSH16_14880</name>
</gene>
<dbReference type="GO" id="GO:0000166">
    <property type="term" value="F:nucleotide binding"/>
    <property type="evidence" value="ECO:0007669"/>
    <property type="project" value="InterPro"/>
</dbReference>
<dbReference type="Pfam" id="PF22725">
    <property type="entry name" value="GFO_IDH_MocA_C3"/>
    <property type="match status" value="1"/>
</dbReference>
<sequence>MKICIVGLGARIAHVTALLCKANPDARLAGFVDPAPAGRASLEAATGQAMHAHATLEEMLKADQPDLLMVGSPNFMHLDHIRTALDHGTPHIFAEKPVVVSEDETFALLDALEKAGGHQRVMVGLVLRYAPLYRALRASLDSGQIGDVVSIEAAEHIGPYHGSFFMRDWRRHSRYSGGFMLEKCCHDLDLYQGVVGARAMRVASFGGRRSFVPENRPPEGTRFPRPETPGRVDPFEPRWNGGASDFDSDGDLVDHQTALIEYEGGANLCFHTNMYVPDEFRRFAVIGTKGMAEGDFIRNFYRAHDAVTGKRLVDMPDLGGTHDGHYGADEAMAQDLIAHMNGDLGLPVSVLDALEAGLTALKIDEARQRGAVIDLAPTWDRFDSYDVKRN</sequence>
<evidence type="ECO:0000313" key="4">
    <source>
        <dbReference type="EMBL" id="MXU66732.1"/>
    </source>
</evidence>
<organism evidence="4 5">
    <name type="scientific">Oceanomicrobium pacificus</name>
    <dbReference type="NCBI Taxonomy" id="2692916"/>
    <lineage>
        <taxon>Bacteria</taxon>
        <taxon>Pseudomonadati</taxon>
        <taxon>Pseudomonadota</taxon>
        <taxon>Alphaproteobacteria</taxon>
        <taxon>Rhodobacterales</taxon>
        <taxon>Paracoccaceae</taxon>
        <taxon>Oceanomicrobium</taxon>
    </lineage>
</organism>
<dbReference type="AlphaFoldDB" id="A0A6B0TZP6"/>
<reference evidence="4 5" key="1">
    <citation type="submission" date="2019-12" db="EMBL/GenBank/DDBJ databases">
        <title>Strain KN286 was isolated from seawater, which was collected from Caroline Seamount in the tropical western Pacific.</title>
        <authorList>
            <person name="Wang Q."/>
        </authorList>
    </citation>
    <scope>NUCLEOTIDE SEQUENCE [LARGE SCALE GENOMIC DNA]</scope>
    <source>
        <strain evidence="4 5">KN286</strain>
    </source>
</reference>
<proteinExistence type="predicted"/>
<protein>
    <submittedName>
        <fullName evidence="4">Gfo/Idh/MocA family oxidoreductase</fullName>
    </submittedName>
</protein>
<dbReference type="SUPFAM" id="SSF55347">
    <property type="entry name" value="Glyceraldehyde-3-phosphate dehydrogenase-like, C-terminal domain"/>
    <property type="match status" value="1"/>
</dbReference>
<comment type="caution">
    <text evidence="4">The sequence shown here is derived from an EMBL/GenBank/DDBJ whole genome shotgun (WGS) entry which is preliminary data.</text>
</comment>
<evidence type="ECO:0000256" key="1">
    <source>
        <dbReference type="SAM" id="MobiDB-lite"/>
    </source>
</evidence>